<comment type="caution">
    <text evidence="1">The sequence shown here is derived from an EMBL/GenBank/DDBJ whole genome shotgun (WGS) entry which is preliminary data.</text>
</comment>
<proteinExistence type="predicted"/>
<protein>
    <submittedName>
        <fullName evidence="1">Uncharacterized protein</fullName>
    </submittedName>
</protein>
<dbReference type="Proteomes" id="UP001164929">
    <property type="component" value="Chromosome 15"/>
</dbReference>
<dbReference type="EMBL" id="JAQIZT010000015">
    <property type="protein sequence ID" value="KAJ6970449.1"/>
    <property type="molecule type" value="Genomic_DNA"/>
</dbReference>
<name>A0AAD6PWQ4_9ROSI</name>
<organism evidence="1 2">
    <name type="scientific">Populus alba x Populus x berolinensis</name>
    <dbReference type="NCBI Taxonomy" id="444605"/>
    <lineage>
        <taxon>Eukaryota</taxon>
        <taxon>Viridiplantae</taxon>
        <taxon>Streptophyta</taxon>
        <taxon>Embryophyta</taxon>
        <taxon>Tracheophyta</taxon>
        <taxon>Spermatophyta</taxon>
        <taxon>Magnoliopsida</taxon>
        <taxon>eudicotyledons</taxon>
        <taxon>Gunneridae</taxon>
        <taxon>Pentapetalae</taxon>
        <taxon>rosids</taxon>
        <taxon>fabids</taxon>
        <taxon>Malpighiales</taxon>
        <taxon>Salicaceae</taxon>
        <taxon>Saliceae</taxon>
        <taxon>Populus</taxon>
    </lineage>
</organism>
<evidence type="ECO:0000313" key="2">
    <source>
        <dbReference type="Proteomes" id="UP001164929"/>
    </source>
</evidence>
<keyword evidence="2" id="KW-1185">Reference proteome</keyword>
<dbReference type="AlphaFoldDB" id="A0AAD6PWQ4"/>
<evidence type="ECO:0000313" key="1">
    <source>
        <dbReference type="EMBL" id="KAJ6970449.1"/>
    </source>
</evidence>
<gene>
    <name evidence="1" type="ORF">NC653_034900</name>
</gene>
<reference evidence="1" key="1">
    <citation type="journal article" date="2023" name="Mol. Ecol. Resour.">
        <title>Chromosome-level genome assembly of a triploid poplar Populus alba 'Berolinensis'.</title>
        <authorList>
            <person name="Chen S."/>
            <person name="Yu Y."/>
            <person name="Wang X."/>
            <person name="Wang S."/>
            <person name="Zhang T."/>
            <person name="Zhou Y."/>
            <person name="He R."/>
            <person name="Meng N."/>
            <person name="Wang Y."/>
            <person name="Liu W."/>
            <person name="Liu Z."/>
            <person name="Liu J."/>
            <person name="Guo Q."/>
            <person name="Huang H."/>
            <person name="Sederoff R.R."/>
            <person name="Wang G."/>
            <person name="Qu G."/>
            <person name="Chen S."/>
        </authorList>
    </citation>
    <scope>NUCLEOTIDE SEQUENCE</scope>
    <source>
        <strain evidence="1">SC-2020</strain>
    </source>
</reference>
<accession>A0AAD6PWQ4</accession>
<sequence>MSYLYELDLDLVRCLGHTCQWFA</sequence>